<evidence type="ECO:0000256" key="2">
    <source>
        <dbReference type="ARBA" id="ARBA00022692"/>
    </source>
</evidence>
<evidence type="ECO:0000256" key="4">
    <source>
        <dbReference type="ARBA" id="ARBA00023136"/>
    </source>
</evidence>
<dbReference type="GO" id="GO:0004930">
    <property type="term" value="F:G protein-coupled receptor activity"/>
    <property type="evidence" value="ECO:0007669"/>
    <property type="project" value="InterPro"/>
</dbReference>
<organism evidence="7">
    <name type="scientific">Schmidtea mediterranea</name>
    <name type="common">Freshwater planarian flatworm</name>
    <dbReference type="NCBI Taxonomy" id="79327"/>
    <lineage>
        <taxon>Eukaryota</taxon>
        <taxon>Metazoa</taxon>
        <taxon>Spiralia</taxon>
        <taxon>Lophotrochozoa</taxon>
        <taxon>Platyhelminthes</taxon>
        <taxon>Rhabditophora</taxon>
        <taxon>Seriata</taxon>
        <taxon>Tricladida</taxon>
        <taxon>Continenticola</taxon>
        <taxon>Geoplanoidea</taxon>
        <taxon>Dugesiidae</taxon>
        <taxon>Schmidtea</taxon>
    </lineage>
</organism>
<dbReference type="InterPro" id="IPR000276">
    <property type="entry name" value="GPCR_Rhodpsn"/>
</dbReference>
<sequence>MKFQLKTECGDNEIFFGLRSGLVIFLFFTNLFFFIVSFKIKITSTNGLALIRCQSVVSFVLLITYVLDFFKETEIFPSENKFYSIFYCYILHFSFIYWIFCAISIYTMILISFDRFVCIVFPLYYKKLTKRFTIISLISISSFVFSYGLVISMNNIKLEIINNTGNQNKQPYICTTKFTLTDIIINLCVQGMIPLISLALFNVMSARSLLRNSKTQLLRSDAIKRLKRKNLFYRFSISTFIMTLFYSIGIIWSIIMNMLLDLSIMNIYENCIVYLYYFVFVVLTGVNPFVHFILFSKARKYCLNIMTCGTYKMR</sequence>
<dbReference type="Pfam" id="PF00001">
    <property type="entry name" value="7tm_1"/>
    <property type="match status" value="1"/>
</dbReference>
<evidence type="ECO:0000259" key="6">
    <source>
        <dbReference type="PROSITE" id="PS50262"/>
    </source>
</evidence>
<dbReference type="Gene3D" id="1.20.1070.10">
    <property type="entry name" value="Rhodopsin 7-helix transmembrane proteins"/>
    <property type="match status" value="1"/>
</dbReference>
<evidence type="ECO:0000256" key="1">
    <source>
        <dbReference type="ARBA" id="ARBA00004370"/>
    </source>
</evidence>
<feature type="transmembrane region" description="Helical" evidence="5">
    <location>
        <begin position="48"/>
        <end position="70"/>
    </location>
</feature>
<feature type="transmembrane region" description="Helical" evidence="5">
    <location>
        <begin position="183"/>
        <end position="210"/>
    </location>
</feature>
<feature type="transmembrane region" description="Helical" evidence="5">
    <location>
        <begin position="275"/>
        <end position="295"/>
    </location>
</feature>
<gene>
    <name evidence="7" type="primary">gcr148</name>
</gene>
<evidence type="ECO:0000256" key="5">
    <source>
        <dbReference type="SAM" id="Phobius"/>
    </source>
</evidence>
<feature type="transmembrane region" description="Helical" evidence="5">
    <location>
        <begin position="231"/>
        <end position="255"/>
    </location>
</feature>
<keyword evidence="2 5" id="KW-0812">Transmembrane</keyword>
<reference evidence="7" key="1">
    <citation type="journal article" date="2016" name="PLoS Biol.">
        <title>GPCRs Direct Germline Development and Somatic Gonad Function in Planarians.</title>
        <authorList>
            <person name="Saberi A."/>
            <person name="Jamal A."/>
            <person name="Beets I."/>
            <person name="Schoofs L."/>
            <person name="Newmark P.A."/>
        </authorList>
    </citation>
    <scope>NUCLEOTIDE SEQUENCE</scope>
</reference>
<name>A0A193KUN8_SCHMD</name>
<feature type="domain" description="G-protein coupled receptors family 1 profile" evidence="6">
    <location>
        <begin position="29"/>
        <end position="291"/>
    </location>
</feature>
<protein>
    <submittedName>
        <fullName evidence="7">GCR148</fullName>
    </submittedName>
</protein>
<feature type="transmembrane region" description="Helical" evidence="5">
    <location>
        <begin position="132"/>
        <end position="153"/>
    </location>
</feature>
<dbReference type="PANTHER" id="PTHR45698:SF1">
    <property type="entry name" value="TRACE AMINE-ASSOCIATED RECEPTOR 13C-LIKE"/>
    <property type="match status" value="1"/>
</dbReference>
<dbReference type="PROSITE" id="PS50262">
    <property type="entry name" value="G_PROTEIN_RECEP_F1_2"/>
    <property type="match status" value="1"/>
</dbReference>
<dbReference type="CDD" id="cd00637">
    <property type="entry name" value="7tm_classA_rhodopsin-like"/>
    <property type="match status" value="1"/>
</dbReference>
<evidence type="ECO:0000256" key="3">
    <source>
        <dbReference type="ARBA" id="ARBA00022989"/>
    </source>
</evidence>
<dbReference type="AlphaFoldDB" id="A0A193KUN8"/>
<dbReference type="GO" id="GO:0016020">
    <property type="term" value="C:membrane"/>
    <property type="evidence" value="ECO:0007669"/>
    <property type="project" value="UniProtKB-SubCell"/>
</dbReference>
<dbReference type="PROSITE" id="PS00237">
    <property type="entry name" value="G_PROTEIN_RECEP_F1_1"/>
    <property type="match status" value="1"/>
</dbReference>
<keyword evidence="4 5" id="KW-0472">Membrane</keyword>
<dbReference type="SUPFAM" id="SSF81321">
    <property type="entry name" value="Family A G protein-coupled receptor-like"/>
    <property type="match status" value="1"/>
</dbReference>
<keyword evidence="3 5" id="KW-1133">Transmembrane helix</keyword>
<comment type="subcellular location">
    <subcellularLocation>
        <location evidence="1">Membrane</location>
    </subcellularLocation>
</comment>
<dbReference type="PANTHER" id="PTHR45698">
    <property type="entry name" value="TRACE AMINE-ASSOCIATED RECEPTOR 19N-RELATED"/>
    <property type="match status" value="1"/>
</dbReference>
<evidence type="ECO:0000313" key="7">
    <source>
        <dbReference type="EMBL" id="ANO39104.1"/>
    </source>
</evidence>
<feature type="transmembrane region" description="Helical" evidence="5">
    <location>
        <begin position="21"/>
        <end position="42"/>
    </location>
</feature>
<accession>A0A193KUN8</accession>
<proteinExistence type="evidence at transcript level"/>
<dbReference type="EMBL" id="KX018943">
    <property type="protein sequence ID" value="ANO39104.1"/>
    <property type="molecule type" value="mRNA"/>
</dbReference>
<dbReference type="InterPro" id="IPR017452">
    <property type="entry name" value="GPCR_Rhodpsn_7TM"/>
</dbReference>